<evidence type="ECO:0000313" key="8">
    <source>
        <dbReference type="Proteomes" id="UP000603141"/>
    </source>
</evidence>
<keyword evidence="2 4" id="KW-0479">Metal-binding</keyword>
<proteinExistence type="predicted"/>
<feature type="domain" description="Cytochrome c" evidence="6">
    <location>
        <begin position="19"/>
        <end position="100"/>
    </location>
</feature>
<dbReference type="EMBL" id="JAENIJ010000017">
    <property type="protein sequence ID" value="MBK1883119.1"/>
    <property type="molecule type" value="Genomic_DNA"/>
</dbReference>
<evidence type="ECO:0000256" key="3">
    <source>
        <dbReference type="ARBA" id="ARBA00023004"/>
    </source>
</evidence>
<comment type="caution">
    <text evidence="7">The sequence shown here is derived from an EMBL/GenBank/DDBJ whole genome shotgun (WGS) entry which is preliminary data.</text>
</comment>
<evidence type="ECO:0000256" key="5">
    <source>
        <dbReference type="SAM" id="SignalP"/>
    </source>
</evidence>
<gene>
    <name evidence="7" type="ORF">JIN85_11875</name>
</gene>
<keyword evidence="1 4" id="KW-0349">Heme</keyword>
<evidence type="ECO:0000256" key="1">
    <source>
        <dbReference type="ARBA" id="ARBA00022617"/>
    </source>
</evidence>
<name>A0A934SC01_9BACT</name>
<dbReference type="Gene3D" id="1.10.760.10">
    <property type="entry name" value="Cytochrome c-like domain"/>
    <property type="match status" value="1"/>
</dbReference>
<accession>A0A934SC01</accession>
<dbReference type="PROSITE" id="PS51007">
    <property type="entry name" value="CYTC"/>
    <property type="match status" value="1"/>
</dbReference>
<sequence length="293" mass="31784">MKFHAFICISLGIAASQARAASEGEVLFKQNCSACHALDQQVVGPSLVEIRSIYLGKPDDFLKWCLAPGKKRPGTIDMPSMAHIPEAGLRQIHAYIMATADGVKEKKSASGDPFASSPTQNERPTVQRIFMPNSGPAAIAVALDSMTSLCWDAGSCRLRYAWTGGFIDGWPYWHANGSEQAKIIGTVRYTEEESPFGSMDGAKFKGYELKGGLPKFYYKLGSTMIGESFTALDGGKGFKRHFELSSPPSSGMKLKLSDDPKVSIESDHGRIEGKTLILTAAEAADFTLTIQFQ</sequence>
<feature type="chain" id="PRO_5037278556" evidence="5">
    <location>
        <begin position="21"/>
        <end position="293"/>
    </location>
</feature>
<dbReference type="AlphaFoldDB" id="A0A934SC01"/>
<dbReference type="Pfam" id="PF13442">
    <property type="entry name" value="Cytochrome_CBB3"/>
    <property type="match status" value="1"/>
</dbReference>
<dbReference type="GO" id="GO:0009055">
    <property type="term" value="F:electron transfer activity"/>
    <property type="evidence" value="ECO:0007669"/>
    <property type="project" value="InterPro"/>
</dbReference>
<evidence type="ECO:0000313" key="7">
    <source>
        <dbReference type="EMBL" id="MBK1883119.1"/>
    </source>
</evidence>
<evidence type="ECO:0000256" key="4">
    <source>
        <dbReference type="PROSITE-ProRule" id="PRU00433"/>
    </source>
</evidence>
<dbReference type="GO" id="GO:0046872">
    <property type="term" value="F:metal ion binding"/>
    <property type="evidence" value="ECO:0007669"/>
    <property type="project" value="UniProtKB-KW"/>
</dbReference>
<evidence type="ECO:0000259" key="6">
    <source>
        <dbReference type="PROSITE" id="PS51007"/>
    </source>
</evidence>
<dbReference type="RefSeq" id="WP_200270926.1">
    <property type="nucleotide sequence ID" value="NZ_JAENIJ010000017.1"/>
</dbReference>
<dbReference type="SUPFAM" id="SSF46626">
    <property type="entry name" value="Cytochrome c"/>
    <property type="match status" value="1"/>
</dbReference>
<keyword evidence="3 4" id="KW-0408">Iron</keyword>
<keyword evidence="8" id="KW-1185">Reference proteome</keyword>
<dbReference type="InterPro" id="IPR009056">
    <property type="entry name" value="Cyt_c-like_dom"/>
</dbReference>
<protein>
    <submittedName>
        <fullName evidence="7">Cytochrome c</fullName>
    </submittedName>
</protein>
<reference evidence="7" key="1">
    <citation type="submission" date="2021-01" db="EMBL/GenBank/DDBJ databases">
        <title>Modified the classification status of verrucomicrobia.</title>
        <authorList>
            <person name="Feng X."/>
        </authorList>
    </citation>
    <scope>NUCLEOTIDE SEQUENCE</scope>
    <source>
        <strain evidence="7">KCTC 22041</strain>
    </source>
</reference>
<organism evidence="7 8">
    <name type="scientific">Luteolibacter pohnpeiensis</name>
    <dbReference type="NCBI Taxonomy" id="454153"/>
    <lineage>
        <taxon>Bacteria</taxon>
        <taxon>Pseudomonadati</taxon>
        <taxon>Verrucomicrobiota</taxon>
        <taxon>Verrucomicrobiia</taxon>
        <taxon>Verrucomicrobiales</taxon>
        <taxon>Verrucomicrobiaceae</taxon>
        <taxon>Luteolibacter</taxon>
    </lineage>
</organism>
<dbReference type="GO" id="GO:0020037">
    <property type="term" value="F:heme binding"/>
    <property type="evidence" value="ECO:0007669"/>
    <property type="project" value="InterPro"/>
</dbReference>
<keyword evidence="5" id="KW-0732">Signal</keyword>
<evidence type="ECO:0000256" key="2">
    <source>
        <dbReference type="ARBA" id="ARBA00022723"/>
    </source>
</evidence>
<feature type="signal peptide" evidence="5">
    <location>
        <begin position="1"/>
        <end position="20"/>
    </location>
</feature>
<dbReference type="InterPro" id="IPR036909">
    <property type="entry name" value="Cyt_c-like_dom_sf"/>
</dbReference>
<dbReference type="Proteomes" id="UP000603141">
    <property type="component" value="Unassembled WGS sequence"/>
</dbReference>